<comment type="caution">
    <text evidence="2">The sequence shown here is derived from an EMBL/GenBank/DDBJ whole genome shotgun (WGS) entry which is preliminary data.</text>
</comment>
<protein>
    <submittedName>
        <fullName evidence="2">Lipopolysaccharide biosynthesis protein</fullName>
    </submittedName>
</protein>
<reference evidence="2 3" key="1">
    <citation type="submission" date="2014-12" db="EMBL/GenBank/DDBJ databases">
        <title>Comparative genomics of the lactic acid bacteria isolated from the honey bee gut.</title>
        <authorList>
            <person name="Ellegaard K.M."/>
            <person name="Tamarit D."/>
            <person name="Javelind E."/>
            <person name="Olofsson T."/>
            <person name="Andersson S.G."/>
            <person name="Vasquez A."/>
        </authorList>
    </citation>
    <scope>NUCLEOTIDE SEQUENCE [LARGE SCALE GENOMIC DNA]</scope>
    <source>
        <strain evidence="2 3">Bma6</strain>
    </source>
</reference>
<name>A0ABD4AG36_9BIFI</name>
<dbReference type="EMBL" id="JXBX01000005">
    <property type="protein sequence ID" value="KJY53972.1"/>
    <property type="molecule type" value="Genomic_DNA"/>
</dbReference>
<proteinExistence type="predicted"/>
<dbReference type="AlphaFoldDB" id="A0ABD4AG36"/>
<accession>A0ABD4AG36</accession>
<evidence type="ECO:0000313" key="3">
    <source>
        <dbReference type="Proteomes" id="UP000033652"/>
    </source>
</evidence>
<sequence length="662" mass="76583">MFLPESPDINRLGIFFFYDRDGVVDDYVPVLVQGLMPHFSDLTIVVNGKLNADGERKLRQFTDKIIIRENKGYDAWAYKAALDSYGWQELERFDEIVLFNATIMGPVYPFAEMFSAMGERDLDFWGITKFHRVPKDPFRRSPYPYLPEHIQSHFHAYRRSLVSSSAFQDYWNNLPPIKSYYDSVGLHESLFTKRFADQGFKWDVYVNTDDMEGFSYGPIIAAAKTLIAEKRCPIFKRRSFFRDYSDVMSQSVGYETRDLYEYLRNHTDYDTDLIWQNALRSMNIAELSKNLHLEYVLPQDRSGPIPSDKKIALVMHLYYMDLLDQTLSYMSAMPEGCDMILTVGSEKNAELVRERTQGMPYKIDVRVIQNRGRDVSALLVGAGKDLYQYDYVCFGHDKKVTQIEPQSVGDGFRYKCFENILASKEYVSNVIGLFEENPRLGIAMPSPPNHANYFPNYTFTWGPNYLGTKDFLEDTLGITVPMSPDIEAIAPLGTMFWFRPQALNGLLDRKWEYEDFPPEPNKIDGTILHYIERSYCYVAQANGFYPAYIYTDRFASIELTNLAFDLRQLTRAISDPWMRKNLEETRAAVTNGKRFRITLLRVIKNLVKRTPVIGPILVKRRAKRLNRPLPTPEEEIAWKPGATARAEAERKEAQKSEADAIS</sequence>
<organism evidence="2 3">
    <name type="scientific">Bifidobacterium coryneforme</name>
    <dbReference type="NCBI Taxonomy" id="1687"/>
    <lineage>
        <taxon>Bacteria</taxon>
        <taxon>Bacillati</taxon>
        <taxon>Actinomycetota</taxon>
        <taxon>Actinomycetes</taxon>
        <taxon>Bifidobacteriales</taxon>
        <taxon>Bifidobacteriaceae</taxon>
        <taxon>Bifidobacterium</taxon>
    </lineage>
</organism>
<dbReference type="RefSeq" id="WP_082066123.1">
    <property type="nucleotide sequence ID" value="NZ_KQ033865.1"/>
</dbReference>
<dbReference type="Proteomes" id="UP000033652">
    <property type="component" value="Unassembled WGS sequence"/>
</dbReference>
<feature type="region of interest" description="Disordered" evidence="1">
    <location>
        <begin position="629"/>
        <end position="662"/>
    </location>
</feature>
<evidence type="ECO:0000256" key="1">
    <source>
        <dbReference type="SAM" id="MobiDB-lite"/>
    </source>
</evidence>
<feature type="compositionally biased region" description="Basic and acidic residues" evidence="1">
    <location>
        <begin position="646"/>
        <end position="662"/>
    </location>
</feature>
<dbReference type="Pfam" id="PF05045">
    <property type="entry name" value="RgpF"/>
    <property type="match status" value="1"/>
</dbReference>
<evidence type="ECO:0000313" key="2">
    <source>
        <dbReference type="EMBL" id="KJY53972.1"/>
    </source>
</evidence>
<gene>
    <name evidence="2" type="ORF">JF68_01930</name>
</gene>
<dbReference type="InterPro" id="IPR007739">
    <property type="entry name" value="RgpF"/>
</dbReference>